<gene>
    <name evidence="3" type="ORF">FRACYDRAFT_244737</name>
</gene>
<dbReference type="Proteomes" id="UP000095751">
    <property type="component" value="Unassembled WGS sequence"/>
</dbReference>
<evidence type="ECO:0000256" key="1">
    <source>
        <dbReference type="SAM" id="Coils"/>
    </source>
</evidence>
<name>A0A1E7F0I9_9STRA</name>
<keyword evidence="4" id="KW-1185">Reference proteome</keyword>
<evidence type="ECO:0000256" key="2">
    <source>
        <dbReference type="SAM" id="MobiDB-lite"/>
    </source>
</evidence>
<dbReference type="EMBL" id="KV784366">
    <property type="protein sequence ID" value="OEU11619.1"/>
    <property type="molecule type" value="Genomic_DNA"/>
</dbReference>
<reference evidence="3 4" key="1">
    <citation type="submission" date="2016-09" db="EMBL/GenBank/DDBJ databases">
        <title>Extensive genetic diversity and differential bi-allelic expression allows diatom success in the polar Southern Ocean.</title>
        <authorList>
            <consortium name="DOE Joint Genome Institute"/>
            <person name="Mock T."/>
            <person name="Otillar R.P."/>
            <person name="Strauss J."/>
            <person name="Dupont C."/>
            <person name="Frickenhaus S."/>
            <person name="Maumus F."/>
            <person name="Mcmullan M."/>
            <person name="Sanges R."/>
            <person name="Schmutz J."/>
            <person name="Toseland A."/>
            <person name="Valas R."/>
            <person name="Veluchamy A."/>
            <person name="Ward B.J."/>
            <person name="Allen A."/>
            <person name="Barry K."/>
            <person name="Falciatore A."/>
            <person name="Ferrante M."/>
            <person name="Fortunato A.E."/>
            <person name="Gloeckner G."/>
            <person name="Gruber A."/>
            <person name="Hipkin R."/>
            <person name="Janech M."/>
            <person name="Kroth P."/>
            <person name="Leese F."/>
            <person name="Lindquist E."/>
            <person name="Lyon B.R."/>
            <person name="Martin J."/>
            <person name="Mayer C."/>
            <person name="Parker M."/>
            <person name="Quesneville H."/>
            <person name="Raymond J."/>
            <person name="Uhlig C."/>
            <person name="Valentin K.U."/>
            <person name="Worden A.Z."/>
            <person name="Armbrust E.V."/>
            <person name="Bowler C."/>
            <person name="Green B."/>
            <person name="Moulton V."/>
            <person name="Van Oosterhout C."/>
            <person name="Grigoriev I."/>
        </authorList>
    </citation>
    <scope>NUCLEOTIDE SEQUENCE [LARGE SCALE GENOMIC DNA]</scope>
    <source>
        <strain evidence="3 4">CCMP1102</strain>
    </source>
</reference>
<organism evidence="3 4">
    <name type="scientific">Fragilariopsis cylindrus CCMP1102</name>
    <dbReference type="NCBI Taxonomy" id="635003"/>
    <lineage>
        <taxon>Eukaryota</taxon>
        <taxon>Sar</taxon>
        <taxon>Stramenopiles</taxon>
        <taxon>Ochrophyta</taxon>
        <taxon>Bacillariophyta</taxon>
        <taxon>Bacillariophyceae</taxon>
        <taxon>Bacillariophycidae</taxon>
        <taxon>Bacillariales</taxon>
        <taxon>Bacillariaceae</taxon>
        <taxon>Fragilariopsis</taxon>
    </lineage>
</organism>
<sequence length="151" mass="18603">MSYYKWLKVAKKRKEEKKKQEEKEKEQQRLCRHENDRLYREAIAHQTQRRPQARRANKGSAHNKKGRERFEMKFHYPVSFRRKAHDDLCKGLLDLEHLYEPRFEMKFHYPLSFRRKAHDDLRKGLLDLEHLYEPTIDKSQTRITDFFAKKS</sequence>
<feature type="region of interest" description="Disordered" evidence="2">
    <location>
        <begin position="41"/>
        <end position="68"/>
    </location>
</feature>
<feature type="compositionally biased region" description="Basic residues" evidence="2">
    <location>
        <begin position="47"/>
        <end position="67"/>
    </location>
</feature>
<keyword evidence="1" id="KW-0175">Coiled coil</keyword>
<dbReference type="KEGG" id="fcy:FRACYDRAFT_244737"/>
<dbReference type="AlphaFoldDB" id="A0A1E7F0I9"/>
<protein>
    <submittedName>
        <fullName evidence="3">Uncharacterized protein</fullName>
    </submittedName>
</protein>
<proteinExistence type="predicted"/>
<feature type="coiled-coil region" evidence="1">
    <location>
        <begin position="4"/>
        <end position="31"/>
    </location>
</feature>
<accession>A0A1E7F0I9</accession>
<dbReference type="InParanoid" id="A0A1E7F0I9"/>
<evidence type="ECO:0000313" key="4">
    <source>
        <dbReference type="Proteomes" id="UP000095751"/>
    </source>
</evidence>
<evidence type="ECO:0000313" key="3">
    <source>
        <dbReference type="EMBL" id="OEU11619.1"/>
    </source>
</evidence>